<feature type="domain" description="C2H2-type" evidence="6">
    <location>
        <begin position="207"/>
        <end position="234"/>
    </location>
</feature>
<gene>
    <name evidence="7" type="ORF">B0H16DRAFT_417208</name>
</gene>
<evidence type="ECO:0000256" key="4">
    <source>
        <dbReference type="ARBA" id="ARBA00022833"/>
    </source>
</evidence>
<dbReference type="SMART" id="SM00355">
    <property type="entry name" value="ZnF_C2H2"/>
    <property type="match status" value="4"/>
</dbReference>
<dbReference type="PROSITE" id="PS50157">
    <property type="entry name" value="ZINC_FINGER_C2H2_2"/>
    <property type="match status" value="4"/>
</dbReference>
<name>A0AAD7JIS4_9AGAR</name>
<evidence type="ECO:0000256" key="1">
    <source>
        <dbReference type="ARBA" id="ARBA00022723"/>
    </source>
</evidence>
<dbReference type="GO" id="GO:0005634">
    <property type="term" value="C:nucleus"/>
    <property type="evidence" value="ECO:0007669"/>
    <property type="project" value="UniProtKB-ARBA"/>
</dbReference>
<sequence length="308" mass="34176">MLPSCADRSFPMHPGSALPTHRLTTKFNFPPQFPAISIKRYPSLTCALANNYPGLVYDHADGDKSPTSVFSAQESFPLSPSESFSVSASSNPGSGGYCSADRHNSNTLNNVPVLSQDCAAEYISARRPSLTKRPIDEKQVSEDKCHICGRLFRRPGSLFSHVRRHDEPPGPFFKCGTCQQSFLRASALEKHLKRHVAGFRAKPRPKHKCPICHKEFLRPSAVETHMNIHYDRHPFQCPLAECQKTFSARSNAVRHMQVHGVSEPPLVIPPSAKRYEVKFCPPQILVDLVVPLTEPATAELKWIAGGSL</sequence>
<evidence type="ECO:0000313" key="8">
    <source>
        <dbReference type="Proteomes" id="UP001215598"/>
    </source>
</evidence>
<dbReference type="Proteomes" id="UP001215598">
    <property type="component" value="Unassembled WGS sequence"/>
</dbReference>
<reference evidence="7" key="1">
    <citation type="submission" date="2023-03" db="EMBL/GenBank/DDBJ databases">
        <title>Massive genome expansion in bonnet fungi (Mycena s.s.) driven by repeated elements and novel gene families across ecological guilds.</title>
        <authorList>
            <consortium name="Lawrence Berkeley National Laboratory"/>
            <person name="Harder C.B."/>
            <person name="Miyauchi S."/>
            <person name="Viragh M."/>
            <person name="Kuo A."/>
            <person name="Thoen E."/>
            <person name="Andreopoulos B."/>
            <person name="Lu D."/>
            <person name="Skrede I."/>
            <person name="Drula E."/>
            <person name="Henrissat B."/>
            <person name="Morin E."/>
            <person name="Kohler A."/>
            <person name="Barry K."/>
            <person name="LaButti K."/>
            <person name="Morin E."/>
            <person name="Salamov A."/>
            <person name="Lipzen A."/>
            <person name="Mereny Z."/>
            <person name="Hegedus B."/>
            <person name="Baldrian P."/>
            <person name="Stursova M."/>
            <person name="Weitz H."/>
            <person name="Taylor A."/>
            <person name="Grigoriev I.V."/>
            <person name="Nagy L.G."/>
            <person name="Martin F."/>
            <person name="Kauserud H."/>
        </authorList>
    </citation>
    <scope>NUCLEOTIDE SEQUENCE</scope>
    <source>
        <strain evidence="7">CBHHK182m</strain>
    </source>
</reference>
<organism evidence="7 8">
    <name type="scientific">Mycena metata</name>
    <dbReference type="NCBI Taxonomy" id="1033252"/>
    <lineage>
        <taxon>Eukaryota</taxon>
        <taxon>Fungi</taxon>
        <taxon>Dikarya</taxon>
        <taxon>Basidiomycota</taxon>
        <taxon>Agaricomycotina</taxon>
        <taxon>Agaricomycetes</taxon>
        <taxon>Agaricomycetidae</taxon>
        <taxon>Agaricales</taxon>
        <taxon>Marasmiineae</taxon>
        <taxon>Mycenaceae</taxon>
        <taxon>Mycena</taxon>
    </lineage>
</organism>
<feature type="domain" description="C2H2-type" evidence="6">
    <location>
        <begin position="143"/>
        <end position="165"/>
    </location>
</feature>
<dbReference type="PANTHER" id="PTHR19818">
    <property type="entry name" value="ZINC FINGER PROTEIN ZIC AND GLI"/>
    <property type="match status" value="1"/>
</dbReference>
<feature type="domain" description="C2H2-type" evidence="6">
    <location>
        <begin position="235"/>
        <end position="264"/>
    </location>
</feature>
<dbReference type="InterPro" id="IPR036236">
    <property type="entry name" value="Znf_C2H2_sf"/>
</dbReference>
<evidence type="ECO:0000256" key="5">
    <source>
        <dbReference type="PROSITE-ProRule" id="PRU00042"/>
    </source>
</evidence>
<dbReference type="SUPFAM" id="SSF57667">
    <property type="entry name" value="beta-beta-alpha zinc fingers"/>
    <property type="match status" value="2"/>
</dbReference>
<dbReference type="AlphaFoldDB" id="A0AAD7JIS4"/>
<dbReference type="GO" id="GO:0008270">
    <property type="term" value="F:zinc ion binding"/>
    <property type="evidence" value="ECO:0007669"/>
    <property type="project" value="UniProtKB-KW"/>
</dbReference>
<keyword evidence="4" id="KW-0862">Zinc</keyword>
<evidence type="ECO:0000259" key="6">
    <source>
        <dbReference type="PROSITE" id="PS50157"/>
    </source>
</evidence>
<accession>A0AAD7JIS4</accession>
<dbReference type="GO" id="GO:0000978">
    <property type="term" value="F:RNA polymerase II cis-regulatory region sequence-specific DNA binding"/>
    <property type="evidence" value="ECO:0007669"/>
    <property type="project" value="TreeGrafter"/>
</dbReference>
<comment type="caution">
    <text evidence="7">The sequence shown here is derived from an EMBL/GenBank/DDBJ whole genome shotgun (WGS) entry which is preliminary data.</text>
</comment>
<dbReference type="PANTHER" id="PTHR19818:SF139">
    <property type="entry name" value="PAIR-RULE PROTEIN ODD-PAIRED"/>
    <property type="match status" value="1"/>
</dbReference>
<dbReference type="EMBL" id="JARKIB010000026">
    <property type="protein sequence ID" value="KAJ7765337.1"/>
    <property type="molecule type" value="Genomic_DNA"/>
</dbReference>
<dbReference type="Pfam" id="PF00096">
    <property type="entry name" value="zf-C2H2"/>
    <property type="match status" value="4"/>
</dbReference>
<evidence type="ECO:0000256" key="3">
    <source>
        <dbReference type="ARBA" id="ARBA00022771"/>
    </source>
</evidence>
<dbReference type="PROSITE" id="PS00028">
    <property type="entry name" value="ZINC_FINGER_C2H2_1"/>
    <property type="match status" value="4"/>
</dbReference>
<dbReference type="GO" id="GO:0045944">
    <property type="term" value="P:positive regulation of transcription by RNA polymerase II"/>
    <property type="evidence" value="ECO:0007669"/>
    <property type="project" value="UniProtKB-ARBA"/>
</dbReference>
<dbReference type="InterPro" id="IPR013087">
    <property type="entry name" value="Znf_C2H2_type"/>
</dbReference>
<dbReference type="InterPro" id="IPR050329">
    <property type="entry name" value="GLI_C2H2-zinc-finger"/>
</dbReference>
<evidence type="ECO:0000313" key="7">
    <source>
        <dbReference type="EMBL" id="KAJ7765337.1"/>
    </source>
</evidence>
<keyword evidence="2" id="KW-0677">Repeat</keyword>
<keyword evidence="3 5" id="KW-0863">Zinc-finger</keyword>
<feature type="domain" description="C2H2-type" evidence="6">
    <location>
        <begin position="173"/>
        <end position="195"/>
    </location>
</feature>
<dbReference type="GO" id="GO:0000981">
    <property type="term" value="F:DNA-binding transcription factor activity, RNA polymerase II-specific"/>
    <property type="evidence" value="ECO:0007669"/>
    <property type="project" value="TreeGrafter"/>
</dbReference>
<proteinExistence type="predicted"/>
<dbReference type="Gene3D" id="3.30.160.60">
    <property type="entry name" value="Classic Zinc Finger"/>
    <property type="match status" value="3"/>
</dbReference>
<keyword evidence="8" id="KW-1185">Reference proteome</keyword>
<evidence type="ECO:0000256" key="2">
    <source>
        <dbReference type="ARBA" id="ARBA00022737"/>
    </source>
</evidence>
<protein>
    <recommendedName>
        <fullName evidence="6">C2H2-type domain-containing protein</fullName>
    </recommendedName>
</protein>
<keyword evidence="1" id="KW-0479">Metal-binding</keyword>